<dbReference type="EMBL" id="JAOVZW010000008">
    <property type="protein sequence ID" value="MCX8523560.1"/>
    <property type="molecule type" value="Genomic_DNA"/>
</dbReference>
<accession>A0ABT3XRL1</accession>
<sequence>MMTEYKCKICDNSKNNKELIGREMMFGFHDEFIYFKCSLCGCLQINQPPADLAKYYPIDQYYSFQSQPKKNWKTTVKNILFQLYYRRILPYNFFYQKESNLLSVLRDMDFQSPILDVGCGNGNFLQQMATWGYRNLTGIDPFIDKDITLDKNSGKVLKQTVFEHTGSYSLIMMSGVLEHMDHQTDVMQELHRLLKPDGILLIQIPVVDSFAWRKYDVNWFQLDAPRHFYIHSVKSMNYLAKNTGFVIKDEHYESGAYQFIESEKYIRNIKYSGSFPFSSEFEKECHKQAKILNKMKDGDVVRFVLQKQ</sequence>
<dbReference type="CDD" id="cd02440">
    <property type="entry name" value="AdoMet_MTases"/>
    <property type="match status" value="1"/>
</dbReference>
<reference evidence="1" key="1">
    <citation type="submission" date="2022-10" db="EMBL/GenBank/DDBJ databases">
        <title>Chryseobacterium sp. nov., a novel bacterial species.</title>
        <authorList>
            <person name="Cao Y."/>
        </authorList>
    </citation>
    <scope>NUCLEOTIDE SEQUENCE</scope>
    <source>
        <strain evidence="1">CCTCC AB2015118</strain>
    </source>
</reference>
<dbReference type="Pfam" id="PF13489">
    <property type="entry name" value="Methyltransf_23"/>
    <property type="match status" value="1"/>
</dbReference>
<dbReference type="PANTHER" id="PTHR43861">
    <property type="entry name" value="TRANS-ACONITATE 2-METHYLTRANSFERASE-RELATED"/>
    <property type="match status" value="1"/>
</dbReference>
<dbReference type="Gene3D" id="3.40.50.150">
    <property type="entry name" value="Vaccinia Virus protein VP39"/>
    <property type="match status" value="1"/>
</dbReference>
<evidence type="ECO:0000313" key="1">
    <source>
        <dbReference type="EMBL" id="MCX8523560.1"/>
    </source>
</evidence>
<dbReference type="InterPro" id="IPR029063">
    <property type="entry name" value="SAM-dependent_MTases_sf"/>
</dbReference>
<organism evidence="1 2">
    <name type="scientific">Chryseobacterium formosus</name>
    <dbReference type="NCBI Taxonomy" id="1537363"/>
    <lineage>
        <taxon>Bacteria</taxon>
        <taxon>Pseudomonadati</taxon>
        <taxon>Bacteroidota</taxon>
        <taxon>Flavobacteriia</taxon>
        <taxon>Flavobacteriales</taxon>
        <taxon>Weeksellaceae</taxon>
        <taxon>Chryseobacterium group</taxon>
        <taxon>Chryseobacterium</taxon>
    </lineage>
</organism>
<comment type="caution">
    <text evidence="1">The sequence shown here is derived from an EMBL/GenBank/DDBJ whole genome shotgun (WGS) entry which is preliminary data.</text>
</comment>
<keyword evidence="1" id="KW-0808">Transferase</keyword>
<keyword evidence="2" id="KW-1185">Reference proteome</keyword>
<keyword evidence="1" id="KW-0489">Methyltransferase</keyword>
<dbReference type="GO" id="GO:0032259">
    <property type="term" value="P:methylation"/>
    <property type="evidence" value="ECO:0007669"/>
    <property type="project" value="UniProtKB-KW"/>
</dbReference>
<gene>
    <name evidence="1" type="ORF">OF897_06460</name>
</gene>
<dbReference type="Proteomes" id="UP001073122">
    <property type="component" value="Unassembled WGS sequence"/>
</dbReference>
<proteinExistence type="predicted"/>
<name>A0ABT3XRL1_9FLAO</name>
<dbReference type="SUPFAM" id="SSF53335">
    <property type="entry name" value="S-adenosyl-L-methionine-dependent methyltransferases"/>
    <property type="match status" value="1"/>
</dbReference>
<dbReference type="RefSeq" id="WP_267264870.1">
    <property type="nucleotide sequence ID" value="NZ_JAOVZW010000008.1"/>
</dbReference>
<dbReference type="GO" id="GO:0008168">
    <property type="term" value="F:methyltransferase activity"/>
    <property type="evidence" value="ECO:0007669"/>
    <property type="project" value="UniProtKB-KW"/>
</dbReference>
<evidence type="ECO:0000313" key="2">
    <source>
        <dbReference type="Proteomes" id="UP001073122"/>
    </source>
</evidence>
<protein>
    <submittedName>
        <fullName evidence="1">Class I SAM-dependent methyltransferase</fullName>
    </submittedName>
</protein>